<dbReference type="SUPFAM" id="SSF53150">
    <property type="entry name" value="DNA repair protein MutS, domain II"/>
    <property type="match status" value="1"/>
</dbReference>
<dbReference type="InterPro" id="IPR007695">
    <property type="entry name" value="DNA_mismatch_repair_MutS-lik_N"/>
</dbReference>
<dbReference type="GO" id="GO:0140664">
    <property type="term" value="F:ATP-dependent DNA damage sensor activity"/>
    <property type="evidence" value="ECO:0007669"/>
    <property type="project" value="InterPro"/>
</dbReference>
<dbReference type="Gene3D" id="6.10.140.430">
    <property type="match status" value="1"/>
</dbReference>
<evidence type="ECO:0000256" key="9">
    <source>
        <dbReference type="HAMAP-Rule" id="MF_00096"/>
    </source>
</evidence>
<gene>
    <name evidence="9 13" type="primary">mutS</name>
    <name evidence="13" type="ORF">GPAL_2975</name>
</gene>
<dbReference type="SUPFAM" id="SSF48334">
    <property type="entry name" value="DNA repair protein MutS, domain III"/>
    <property type="match status" value="1"/>
</dbReference>
<comment type="similarity">
    <text evidence="1 9 10">Belongs to the DNA mismatch repair MutS family.</text>
</comment>
<dbReference type="FunFam" id="3.40.50.300:FF:000283">
    <property type="entry name" value="DNA mismatch repair protein MutS"/>
    <property type="match status" value="1"/>
</dbReference>
<proteinExistence type="inferred from homology"/>
<evidence type="ECO:0000256" key="7">
    <source>
        <dbReference type="ARBA" id="ARBA00023204"/>
    </source>
</evidence>
<dbReference type="PANTHER" id="PTHR11361">
    <property type="entry name" value="DNA MISMATCH REPAIR PROTEIN MUTS FAMILY MEMBER"/>
    <property type="match status" value="1"/>
</dbReference>
<keyword evidence="14" id="KW-1185">Reference proteome</keyword>
<dbReference type="Gene3D" id="3.40.1170.10">
    <property type="entry name" value="DNA repair protein MutS, domain I"/>
    <property type="match status" value="1"/>
</dbReference>
<dbReference type="GO" id="GO:0005524">
    <property type="term" value="F:ATP binding"/>
    <property type="evidence" value="ECO:0007669"/>
    <property type="project" value="UniProtKB-UniRule"/>
</dbReference>
<dbReference type="Gene3D" id="3.40.50.300">
    <property type="entry name" value="P-loop containing nucleotide triphosphate hydrolases"/>
    <property type="match status" value="1"/>
</dbReference>
<dbReference type="CDD" id="cd03284">
    <property type="entry name" value="ABC_MutS1"/>
    <property type="match status" value="1"/>
</dbReference>
<dbReference type="RefSeq" id="WP_006013243.1">
    <property type="nucleotide sequence ID" value="NZ_BAEQ01000050.1"/>
</dbReference>
<dbReference type="InterPro" id="IPR000432">
    <property type="entry name" value="DNA_mismatch_repair_MutS_C"/>
</dbReference>
<evidence type="ECO:0000256" key="4">
    <source>
        <dbReference type="ARBA" id="ARBA00022763"/>
    </source>
</evidence>
<name>K6Z0Y7_9ALTE</name>
<dbReference type="InterPro" id="IPR007696">
    <property type="entry name" value="DNA_mismatch_repair_MutS_core"/>
</dbReference>
<dbReference type="Pfam" id="PF05188">
    <property type="entry name" value="MutS_II"/>
    <property type="match status" value="1"/>
</dbReference>
<dbReference type="Pfam" id="PF01624">
    <property type="entry name" value="MutS_I"/>
    <property type="match status" value="1"/>
</dbReference>
<keyword evidence="3 9" id="KW-0547">Nucleotide-binding</keyword>
<evidence type="ECO:0000313" key="13">
    <source>
        <dbReference type="EMBL" id="GAC29826.1"/>
    </source>
</evidence>
<evidence type="ECO:0000256" key="6">
    <source>
        <dbReference type="ARBA" id="ARBA00023125"/>
    </source>
</evidence>
<evidence type="ECO:0000256" key="11">
    <source>
        <dbReference type="SAM" id="MobiDB-lite"/>
    </source>
</evidence>
<dbReference type="SUPFAM" id="SSF55271">
    <property type="entry name" value="DNA repair protein MutS, domain I"/>
    <property type="match status" value="1"/>
</dbReference>
<reference evidence="14" key="1">
    <citation type="journal article" date="2014" name="Environ. Microbiol.">
        <title>Comparative genomics of the marine bacterial genus Glaciecola reveals the high degree of genomic diversity and genomic characteristic for cold adaptation.</title>
        <authorList>
            <person name="Qin Q.L."/>
            <person name="Xie B.B."/>
            <person name="Yu Y."/>
            <person name="Shu Y.L."/>
            <person name="Rong J.C."/>
            <person name="Zhang Y.J."/>
            <person name="Zhao D.L."/>
            <person name="Chen X.L."/>
            <person name="Zhang X.Y."/>
            <person name="Chen B."/>
            <person name="Zhou B.C."/>
            <person name="Zhang Y.Z."/>
        </authorList>
    </citation>
    <scope>NUCLEOTIDE SEQUENCE [LARGE SCALE GENOMIC DNA]</scope>
    <source>
        <strain evidence="14">ACAM 615</strain>
    </source>
</reference>
<protein>
    <recommendedName>
        <fullName evidence="2 9">DNA mismatch repair protein MutS</fullName>
    </recommendedName>
</protein>
<keyword evidence="4 9" id="KW-0227">DNA damage</keyword>
<accession>K6Z0Y7</accession>
<dbReference type="InterPro" id="IPR036678">
    <property type="entry name" value="MutS_con_dom_sf"/>
</dbReference>
<organism evidence="13 14">
    <name type="scientific">Brumicola pallidula DSM 14239 = ACAM 615</name>
    <dbReference type="NCBI Taxonomy" id="1121922"/>
    <lineage>
        <taxon>Bacteria</taxon>
        <taxon>Pseudomonadati</taxon>
        <taxon>Pseudomonadota</taxon>
        <taxon>Gammaproteobacteria</taxon>
        <taxon>Alteromonadales</taxon>
        <taxon>Alteromonadaceae</taxon>
        <taxon>Brumicola</taxon>
    </lineage>
</organism>
<dbReference type="AlphaFoldDB" id="K6Z0Y7"/>
<evidence type="ECO:0000313" key="14">
    <source>
        <dbReference type="Proteomes" id="UP000006251"/>
    </source>
</evidence>
<sequence>MPNNKNEKVNEIVQSSSPANTPMMTQYLRIKAEHPDILLFYRMGDFYELFFDDAKKASNLLNISLTARGKSGGEPIPMAGVPYHAAENYLAKLVKMGESVAICEQIGDPATSKGPVERAVQRIVTPGTVTDEALLDESKDSVLLAITKVKEVYGLASIDITSGQFMLFDAQSDEAFQAELQRIQPAEILYPEQCSFFHLIQKCKGLRRRPQWEFDTDTAHLKLNTQFGTKELDGFGINVNAVAMGAAGCVLQYVQETQRTALPHLRKISQYRADESVLMDAATQQNLELTRTLSGSTENTLFSVLNNTSTAMGSRLLQRWLHRPITDKNKLFFRQNSIADVQRHDYSILQDFLKQIGDIERILARMALRSARPRDFSRLKEAVNILPDLQQWLRDCMPSSQHDSFSIFSRDIGEYPNVAELLNRAIIDNPPVVLRDGGVIAEGYSEELDELRALSKGATDFLDRLEQKERERTGIPTLKVNYNRVHGFFIEVSHANIDKIPPDYVRRQTLKNNERYIIPELKAHEDKVLTSQSKALALEKKLYEALFDDIAPELTSLMQSAVALATLDVLTNFAERADTLNLHRPELVEQNIINYSEGRHLVVEEVMHSPFIANPLFMDDKTRMLMITGPNMGGKSTYMRQTALIVLLAYVGCYVPAKEAQIGPIDRIFTRIGAADDLASGRSTFMVEMTETANILNNATANSLVLMDEIGRGTSTYDGLSLAWSCAQWLSEKLHAFTLFATHYFELTSLSDSIPTITNVHLSAVEHDDEIRFMHQVQQGAANKSYGLQVAKLAGVPKAVIDSAKRKLAELERLDAVNASNAGNKVTRSRSEQSSSQHSISQHSISQQSNDKKPATEIKRETQLSMSFETPEHWLEQKIKQIDIDDLTPRQALALLYQWRKELK</sequence>
<dbReference type="GO" id="GO:0030983">
    <property type="term" value="F:mismatched DNA binding"/>
    <property type="evidence" value="ECO:0007669"/>
    <property type="project" value="InterPro"/>
</dbReference>
<dbReference type="SMART" id="SM00533">
    <property type="entry name" value="MUTSd"/>
    <property type="match status" value="1"/>
</dbReference>
<feature type="domain" description="DNA mismatch repair proteins mutS family" evidence="12">
    <location>
        <begin position="703"/>
        <end position="719"/>
    </location>
</feature>
<dbReference type="OrthoDB" id="9802448at2"/>
<evidence type="ECO:0000256" key="3">
    <source>
        <dbReference type="ARBA" id="ARBA00022741"/>
    </source>
</evidence>
<dbReference type="NCBIfam" id="NF003810">
    <property type="entry name" value="PRK05399.1"/>
    <property type="match status" value="1"/>
</dbReference>
<dbReference type="PROSITE" id="PS00486">
    <property type="entry name" value="DNA_MISMATCH_REPAIR_2"/>
    <property type="match status" value="1"/>
</dbReference>
<dbReference type="STRING" id="1121922.GCA_000428905_00454"/>
<feature type="binding site" evidence="9">
    <location>
        <begin position="629"/>
        <end position="636"/>
    </location>
    <ligand>
        <name>ATP</name>
        <dbReference type="ChEBI" id="CHEBI:30616"/>
    </ligand>
</feature>
<dbReference type="Gene3D" id="3.30.420.110">
    <property type="entry name" value="MutS, connector domain"/>
    <property type="match status" value="1"/>
</dbReference>
<evidence type="ECO:0000256" key="8">
    <source>
        <dbReference type="ARBA" id="ARBA00024647"/>
    </source>
</evidence>
<dbReference type="InterPro" id="IPR027417">
    <property type="entry name" value="P-loop_NTPase"/>
</dbReference>
<dbReference type="NCBIfam" id="TIGR01070">
    <property type="entry name" value="mutS1"/>
    <property type="match status" value="1"/>
</dbReference>
<dbReference type="InterPro" id="IPR007861">
    <property type="entry name" value="DNA_mismatch_repair_MutS_clamp"/>
</dbReference>
<feature type="compositionally biased region" description="Low complexity" evidence="11">
    <location>
        <begin position="832"/>
        <end position="849"/>
    </location>
</feature>
<dbReference type="PANTHER" id="PTHR11361:SF34">
    <property type="entry name" value="DNA MISMATCH REPAIR PROTEIN MSH1, MITOCHONDRIAL"/>
    <property type="match status" value="1"/>
</dbReference>
<dbReference type="InterPro" id="IPR036187">
    <property type="entry name" value="DNA_mismatch_repair_MutS_sf"/>
</dbReference>
<dbReference type="EMBL" id="BAEQ01000050">
    <property type="protein sequence ID" value="GAC29826.1"/>
    <property type="molecule type" value="Genomic_DNA"/>
</dbReference>
<dbReference type="FunFam" id="1.10.1420.10:FF:000002">
    <property type="entry name" value="DNA mismatch repair protein MutS"/>
    <property type="match status" value="1"/>
</dbReference>
<keyword evidence="7 9" id="KW-0234">DNA repair</keyword>
<dbReference type="Pfam" id="PF05190">
    <property type="entry name" value="MutS_IV"/>
    <property type="match status" value="1"/>
</dbReference>
<evidence type="ECO:0000256" key="1">
    <source>
        <dbReference type="ARBA" id="ARBA00006271"/>
    </source>
</evidence>
<dbReference type="PIRSF" id="PIRSF037677">
    <property type="entry name" value="DNA_mis_repair_Msh6"/>
    <property type="match status" value="1"/>
</dbReference>
<feature type="region of interest" description="Disordered" evidence="11">
    <location>
        <begin position="822"/>
        <end position="856"/>
    </location>
</feature>
<dbReference type="InterPro" id="IPR007860">
    <property type="entry name" value="DNA_mmatch_repair_MutS_con_dom"/>
</dbReference>
<evidence type="ECO:0000256" key="5">
    <source>
        <dbReference type="ARBA" id="ARBA00022840"/>
    </source>
</evidence>
<keyword evidence="5 9" id="KW-0067">ATP-binding</keyword>
<dbReference type="Pfam" id="PF05192">
    <property type="entry name" value="MutS_III"/>
    <property type="match status" value="1"/>
</dbReference>
<dbReference type="FunFam" id="3.40.1170.10:FF:000001">
    <property type="entry name" value="DNA mismatch repair protein MutS"/>
    <property type="match status" value="1"/>
</dbReference>
<dbReference type="GO" id="GO:0003684">
    <property type="term" value="F:damaged DNA binding"/>
    <property type="evidence" value="ECO:0007669"/>
    <property type="project" value="UniProtKB-UniRule"/>
</dbReference>
<evidence type="ECO:0000256" key="2">
    <source>
        <dbReference type="ARBA" id="ARBA00021982"/>
    </source>
</evidence>
<dbReference type="Proteomes" id="UP000006251">
    <property type="component" value="Unassembled WGS sequence"/>
</dbReference>
<dbReference type="GO" id="GO:0006298">
    <property type="term" value="P:mismatch repair"/>
    <property type="evidence" value="ECO:0007669"/>
    <property type="project" value="UniProtKB-UniRule"/>
</dbReference>
<comment type="caution">
    <text evidence="13">The sequence shown here is derived from an EMBL/GenBank/DDBJ whole genome shotgun (WGS) entry which is preliminary data.</text>
</comment>
<comment type="function">
    <text evidence="8 9">This protein is involved in the repair of mismatches in DNA. It is possible that it carries out the mismatch recognition step. This protein has a weak ATPase activity.</text>
</comment>
<dbReference type="HAMAP" id="MF_00096">
    <property type="entry name" value="MutS"/>
    <property type="match status" value="1"/>
</dbReference>
<dbReference type="InterPro" id="IPR017261">
    <property type="entry name" value="DNA_mismatch_repair_MutS/MSH"/>
</dbReference>
<dbReference type="Gene3D" id="1.10.1420.10">
    <property type="match status" value="2"/>
</dbReference>
<dbReference type="Pfam" id="PF00488">
    <property type="entry name" value="MutS_V"/>
    <property type="match status" value="1"/>
</dbReference>
<dbReference type="SMART" id="SM00534">
    <property type="entry name" value="MUTSac"/>
    <property type="match status" value="1"/>
</dbReference>
<dbReference type="InterPro" id="IPR005748">
    <property type="entry name" value="DNA_mismatch_repair_MutS"/>
</dbReference>
<dbReference type="InterPro" id="IPR016151">
    <property type="entry name" value="DNA_mismatch_repair_MutS_N"/>
</dbReference>
<keyword evidence="6 9" id="KW-0238">DNA-binding</keyword>
<dbReference type="InterPro" id="IPR045076">
    <property type="entry name" value="MutS"/>
</dbReference>
<evidence type="ECO:0000256" key="10">
    <source>
        <dbReference type="RuleBase" id="RU003756"/>
    </source>
</evidence>
<dbReference type="SUPFAM" id="SSF52540">
    <property type="entry name" value="P-loop containing nucleoside triphosphate hydrolases"/>
    <property type="match status" value="1"/>
</dbReference>
<evidence type="ECO:0000259" key="12">
    <source>
        <dbReference type="PROSITE" id="PS00486"/>
    </source>
</evidence>
<dbReference type="GO" id="GO:0005829">
    <property type="term" value="C:cytosol"/>
    <property type="evidence" value="ECO:0007669"/>
    <property type="project" value="TreeGrafter"/>
</dbReference>